<comment type="similarity">
    <text evidence="2 7">Belongs to the ExbD/TolR family.</text>
</comment>
<dbReference type="GO" id="GO:0015031">
    <property type="term" value="P:protein transport"/>
    <property type="evidence" value="ECO:0007669"/>
    <property type="project" value="UniProtKB-KW"/>
</dbReference>
<evidence type="ECO:0000256" key="5">
    <source>
        <dbReference type="ARBA" id="ARBA00022989"/>
    </source>
</evidence>
<evidence type="ECO:0000256" key="7">
    <source>
        <dbReference type="RuleBase" id="RU003879"/>
    </source>
</evidence>
<keyword evidence="7" id="KW-0813">Transport</keyword>
<comment type="subcellular location">
    <subcellularLocation>
        <location evidence="1">Cell membrane</location>
        <topology evidence="1">Single-pass membrane protein</topology>
    </subcellularLocation>
    <subcellularLocation>
        <location evidence="7">Cell membrane</location>
        <topology evidence="7">Single-pass type II membrane protein</topology>
    </subcellularLocation>
</comment>
<dbReference type="STRING" id="153721.MYP_4034"/>
<keyword evidence="9" id="KW-1185">Reference proteome</keyword>
<dbReference type="PANTHER" id="PTHR30558:SF3">
    <property type="entry name" value="BIOPOLYMER TRANSPORT PROTEIN EXBD-RELATED"/>
    <property type="match status" value="1"/>
</dbReference>
<dbReference type="eggNOG" id="COG0848">
    <property type="taxonomic scope" value="Bacteria"/>
</dbReference>
<dbReference type="GO" id="GO:0005886">
    <property type="term" value="C:plasma membrane"/>
    <property type="evidence" value="ECO:0007669"/>
    <property type="project" value="UniProtKB-SubCell"/>
</dbReference>
<comment type="caution">
    <text evidence="8">The sequence shown here is derived from an EMBL/GenBank/DDBJ whole genome shotgun (WGS) entry which is preliminary data.</text>
</comment>
<dbReference type="OrthoDB" id="9793581at2"/>
<dbReference type="Proteomes" id="UP000030185">
    <property type="component" value="Unassembled WGS sequence"/>
</dbReference>
<dbReference type="InterPro" id="IPR003400">
    <property type="entry name" value="ExbD"/>
</dbReference>
<dbReference type="PANTHER" id="PTHR30558">
    <property type="entry name" value="EXBD MEMBRANE COMPONENT OF PMF-DRIVEN MACROMOLECULE IMPORT SYSTEM"/>
    <property type="match status" value="1"/>
</dbReference>
<dbReference type="Pfam" id="PF02472">
    <property type="entry name" value="ExbD"/>
    <property type="match status" value="1"/>
</dbReference>
<organism evidence="8 9">
    <name type="scientific">Sporocytophaga myxococcoides</name>
    <dbReference type="NCBI Taxonomy" id="153721"/>
    <lineage>
        <taxon>Bacteria</taxon>
        <taxon>Pseudomonadati</taxon>
        <taxon>Bacteroidota</taxon>
        <taxon>Cytophagia</taxon>
        <taxon>Cytophagales</taxon>
        <taxon>Cytophagaceae</taxon>
        <taxon>Sporocytophaga</taxon>
    </lineage>
</organism>
<evidence type="ECO:0000256" key="1">
    <source>
        <dbReference type="ARBA" id="ARBA00004162"/>
    </source>
</evidence>
<reference evidence="8 9" key="1">
    <citation type="submission" date="2014-09" db="EMBL/GenBank/DDBJ databases">
        <title>Sporocytophaga myxococcoides PG-01 genome sequencing.</title>
        <authorList>
            <person name="Liu L."/>
            <person name="Gao P.J."/>
            <person name="Chen G.J."/>
            <person name="Wang L.S."/>
        </authorList>
    </citation>
    <scope>NUCLEOTIDE SEQUENCE [LARGE SCALE GENOMIC DNA]</scope>
    <source>
        <strain evidence="8 9">PG-01</strain>
    </source>
</reference>
<evidence type="ECO:0000313" key="9">
    <source>
        <dbReference type="Proteomes" id="UP000030185"/>
    </source>
</evidence>
<keyword evidence="4 7" id="KW-0812">Transmembrane</keyword>
<dbReference type="AlphaFoldDB" id="A0A098LK22"/>
<dbReference type="GO" id="GO:0022857">
    <property type="term" value="F:transmembrane transporter activity"/>
    <property type="evidence" value="ECO:0007669"/>
    <property type="project" value="InterPro"/>
</dbReference>
<dbReference type="EMBL" id="BBLT01000009">
    <property type="protein sequence ID" value="GAL86804.1"/>
    <property type="molecule type" value="Genomic_DNA"/>
</dbReference>
<proteinExistence type="inferred from homology"/>
<keyword evidence="3" id="KW-1003">Cell membrane</keyword>
<evidence type="ECO:0000256" key="6">
    <source>
        <dbReference type="ARBA" id="ARBA00023136"/>
    </source>
</evidence>
<protein>
    <submittedName>
        <fullName evidence="8">Biopolymer transporter</fullName>
    </submittedName>
</protein>
<keyword evidence="5" id="KW-1133">Transmembrane helix</keyword>
<gene>
    <name evidence="8" type="ORF">MYP_4034</name>
</gene>
<keyword evidence="7" id="KW-0653">Protein transport</keyword>
<evidence type="ECO:0000313" key="8">
    <source>
        <dbReference type="EMBL" id="GAL86804.1"/>
    </source>
</evidence>
<evidence type="ECO:0000256" key="4">
    <source>
        <dbReference type="ARBA" id="ARBA00022692"/>
    </source>
</evidence>
<evidence type="ECO:0000256" key="3">
    <source>
        <dbReference type="ARBA" id="ARBA00022475"/>
    </source>
</evidence>
<evidence type="ECO:0000256" key="2">
    <source>
        <dbReference type="ARBA" id="ARBA00005811"/>
    </source>
</evidence>
<accession>A0A098LK22</accession>
<sequence length="196" mass="21892">MPKVKIPRKSISLDMTAMCDMAFLLLTFFMLTTKFKPEEPIAVDMPSSISESILPDANILTISIGKEGRVFYGLDGQEAKREVLKNISSKYGVTFTPAEEKKFILMSSFGSPVSELKKVLGSKEAEMKQPGIPIDSSNNQLRDWILYSARADKQLKVAVKGDKETDYKVISRVIAILQDLNINKIKLITTMEAKPQ</sequence>
<name>A0A098LK22_9BACT</name>
<dbReference type="RefSeq" id="WP_045467267.1">
    <property type="nucleotide sequence ID" value="NZ_BBLT01000009.1"/>
</dbReference>
<keyword evidence="6" id="KW-0472">Membrane</keyword>